<evidence type="ECO:0000313" key="2">
    <source>
        <dbReference type="Proteomes" id="UP001164929"/>
    </source>
</evidence>
<protein>
    <submittedName>
        <fullName evidence="1">Uncharacterized protein</fullName>
    </submittedName>
</protein>
<dbReference type="AlphaFoldDB" id="A0AAD6RRX0"/>
<name>A0AAD6RRX0_9ROSI</name>
<proteinExistence type="predicted"/>
<reference evidence="1 2" key="1">
    <citation type="journal article" date="2023" name="Mol. Ecol. Resour.">
        <title>Chromosome-level genome assembly of a triploid poplar Populus alba 'Berolinensis'.</title>
        <authorList>
            <person name="Chen S."/>
            <person name="Yu Y."/>
            <person name="Wang X."/>
            <person name="Wang S."/>
            <person name="Zhang T."/>
            <person name="Zhou Y."/>
            <person name="He R."/>
            <person name="Meng N."/>
            <person name="Wang Y."/>
            <person name="Liu W."/>
            <person name="Liu Z."/>
            <person name="Liu J."/>
            <person name="Guo Q."/>
            <person name="Huang H."/>
            <person name="Sederoff R.R."/>
            <person name="Wang G."/>
            <person name="Qu G."/>
            <person name="Chen S."/>
        </authorList>
    </citation>
    <scope>NUCLEOTIDE SEQUENCE [LARGE SCALE GENOMIC DNA]</scope>
    <source>
        <strain evidence="1">SC-2020</strain>
    </source>
</reference>
<gene>
    <name evidence="1" type="ORF">NC653_003530</name>
</gene>
<comment type="caution">
    <text evidence="1">The sequence shown here is derived from an EMBL/GenBank/DDBJ whole genome shotgun (WGS) entry which is preliminary data.</text>
</comment>
<keyword evidence="2" id="KW-1185">Reference proteome</keyword>
<dbReference type="Proteomes" id="UP001164929">
    <property type="component" value="Chromosome 1"/>
</dbReference>
<dbReference type="EMBL" id="JAQIZT010000001">
    <property type="protein sequence ID" value="KAJ7013934.1"/>
    <property type="molecule type" value="Genomic_DNA"/>
</dbReference>
<sequence>MANLNLLGSIRFAFVQLFKQKNPDRVWLSASIPGATATHIFEQARISLRVFLAALHTHRRLFLDVTIATSSITVIVTS</sequence>
<evidence type="ECO:0000313" key="1">
    <source>
        <dbReference type="EMBL" id="KAJ7013934.1"/>
    </source>
</evidence>
<organism evidence="1 2">
    <name type="scientific">Populus alba x Populus x berolinensis</name>
    <dbReference type="NCBI Taxonomy" id="444605"/>
    <lineage>
        <taxon>Eukaryota</taxon>
        <taxon>Viridiplantae</taxon>
        <taxon>Streptophyta</taxon>
        <taxon>Embryophyta</taxon>
        <taxon>Tracheophyta</taxon>
        <taxon>Spermatophyta</taxon>
        <taxon>Magnoliopsida</taxon>
        <taxon>eudicotyledons</taxon>
        <taxon>Gunneridae</taxon>
        <taxon>Pentapetalae</taxon>
        <taxon>rosids</taxon>
        <taxon>fabids</taxon>
        <taxon>Malpighiales</taxon>
        <taxon>Salicaceae</taxon>
        <taxon>Saliceae</taxon>
        <taxon>Populus</taxon>
    </lineage>
</organism>
<accession>A0AAD6RRX0</accession>